<keyword evidence="2" id="KW-1185">Reference proteome</keyword>
<organism evidence="1 2">
    <name type="scientific">Actinomadura adrarensis</name>
    <dbReference type="NCBI Taxonomy" id="1819600"/>
    <lineage>
        <taxon>Bacteria</taxon>
        <taxon>Bacillati</taxon>
        <taxon>Actinomycetota</taxon>
        <taxon>Actinomycetes</taxon>
        <taxon>Streptosporangiales</taxon>
        <taxon>Thermomonosporaceae</taxon>
        <taxon>Actinomadura</taxon>
    </lineage>
</organism>
<evidence type="ECO:0000313" key="1">
    <source>
        <dbReference type="EMBL" id="MFD0856999.1"/>
    </source>
</evidence>
<name>A0ABW3CTT8_9ACTN</name>
<accession>A0ABW3CTT8</accession>
<dbReference type="EMBL" id="JBHTIR010004326">
    <property type="protein sequence ID" value="MFD0856999.1"/>
    <property type="molecule type" value="Genomic_DNA"/>
</dbReference>
<gene>
    <name evidence="1" type="ORF">ACFQ07_32520</name>
</gene>
<dbReference type="InterPro" id="IPR021799">
    <property type="entry name" value="PIN-like_prokaryotic"/>
</dbReference>
<sequence>MNSQRLVLDSSPLNYFTRSGQLPTLAKLLDGWTCVITRAVEDELLCGASKHAQLYQATAQPWITMVDEAPLGYLPIFSLWHDRLGGTERNVGEATVLAYAEFHGITAMVDDRLGRQHGTKRGVSKTGTLEALCQGVRQHVLDVEQAAAVVELLCDHEAYLPCDGPGFYEWAQARGLLD</sequence>
<proteinExistence type="predicted"/>
<dbReference type="Proteomes" id="UP001597083">
    <property type="component" value="Unassembled WGS sequence"/>
</dbReference>
<comment type="caution">
    <text evidence="1">The sequence shown here is derived from an EMBL/GenBank/DDBJ whole genome shotgun (WGS) entry which is preliminary data.</text>
</comment>
<evidence type="ECO:0000313" key="2">
    <source>
        <dbReference type="Proteomes" id="UP001597083"/>
    </source>
</evidence>
<reference evidence="2" key="1">
    <citation type="journal article" date="2019" name="Int. J. Syst. Evol. Microbiol.">
        <title>The Global Catalogue of Microorganisms (GCM) 10K type strain sequencing project: providing services to taxonomists for standard genome sequencing and annotation.</title>
        <authorList>
            <consortium name="The Broad Institute Genomics Platform"/>
            <consortium name="The Broad Institute Genome Sequencing Center for Infectious Disease"/>
            <person name="Wu L."/>
            <person name="Ma J."/>
        </authorList>
    </citation>
    <scope>NUCLEOTIDE SEQUENCE [LARGE SCALE GENOMIC DNA]</scope>
    <source>
        <strain evidence="2">JCM 31696</strain>
    </source>
</reference>
<protein>
    <submittedName>
        <fullName evidence="1">Uncharacterized protein</fullName>
    </submittedName>
</protein>
<dbReference type="Pfam" id="PF11848">
    <property type="entry name" value="DUF3368"/>
    <property type="match status" value="1"/>
</dbReference>